<name>A0A0V0S7E8_9BILA</name>
<accession>A0A0V0S7E8</accession>
<dbReference type="Proteomes" id="UP000054630">
    <property type="component" value="Unassembled WGS sequence"/>
</dbReference>
<dbReference type="AlphaFoldDB" id="A0A0V0S7E8"/>
<proteinExistence type="predicted"/>
<reference evidence="1 2" key="1">
    <citation type="submission" date="2015-01" db="EMBL/GenBank/DDBJ databases">
        <title>Evolution of Trichinella species and genotypes.</title>
        <authorList>
            <person name="Korhonen P.K."/>
            <person name="Edoardo P."/>
            <person name="Giuseppe L.R."/>
            <person name="Gasser R.B."/>
        </authorList>
    </citation>
    <scope>NUCLEOTIDE SEQUENCE [LARGE SCALE GENOMIC DNA]</scope>
    <source>
        <strain evidence="1">ISS37</strain>
    </source>
</reference>
<evidence type="ECO:0000313" key="2">
    <source>
        <dbReference type="Proteomes" id="UP000054630"/>
    </source>
</evidence>
<keyword evidence="2" id="KW-1185">Reference proteome</keyword>
<evidence type="ECO:0000313" key="1">
    <source>
        <dbReference type="EMBL" id="KRX22309.1"/>
    </source>
</evidence>
<dbReference type="EMBL" id="JYDL01000032">
    <property type="protein sequence ID" value="KRX22309.1"/>
    <property type="molecule type" value="Genomic_DNA"/>
</dbReference>
<gene>
    <name evidence="1" type="ORF">T07_12741</name>
</gene>
<sequence length="98" mass="11179">MDPQLSLCKTYSDKFDKMVKTCWAARLVSLPASSYKQGGPDQSARHCKMFRKMQQIRKAIDKPIQISKTLGVFTIISRTSIKMLIALQIFNLHLQSCD</sequence>
<comment type="caution">
    <text evidence="1">The sequence shown here is derived from an EMBL/GenBank/DDBJ whole genome shotgun (WGS) entry which is preliminary data.</text>
</comment>
<protein>
    <submittedName>
        <fullName evidence="1">Uncharacterized protein</fullName>
    </submittedName>
</protein>
<organism evidence="1 2">
    <name type="scientific">Trichinella nelsoni</name>
    <dbReference type="NCBI Taxonomy" id="6336"/>
    <lineage>
        <taxon>Eukaryota</taxon>
        <taxon>Metazoa</taxon>
        <taxon>Ecdysozoa</taxon>
        <taxon>Nematoda</taxon>
        <taxon>Enoplea</taxon>
        <taxon>Dorylaimia</taxon>
        <taxon>Trichinellida</taxon>
        <taxon>Trichinellidae</taxon>
        <taxon>Trichinella</taxon>
    </lineage>
</organism>